<dbReference type="Proteomes" id="UP001162162">
    <property type="component" value="Unassembled WGS sequence"/>
</dbReference>
<name>A0AAV8Y2U5_9CUCU</name>
<evidence type="ECO:0000256" key="1">
    <source>
        <dbReference type="ARBA" id="ARBA00004477"/>
    </source>
</evidence>
<dbReference type="AlphaFoldDB" id="A0AAV8Y2U5"/>
<sequence length="456" mass="54260">MSPNVSNITTDHSKKREEKNCRSVVKNRQLPEKKFELRNSLLTDLFESNQHIKTIYHVFIATLICLFVNTLIHDYAKKGEINIEFRLIYWGFGKLYITIIAWIGFFVDYMFVLRVLWCLGKTSNIRTWDCLWALSLLSYYILCFRIASLIVTTFQLPIASASIVLLEQVRFLMKIHAFVRSNVRKVLDYKPHSDQPLNLPDFSKFFYFIFAPTLIYRDEYPRTKEIRWNFIVCRILEVTSTIFYYSFLLNRFLLPFYKDFCMRKFTWSEIIISVFENSTVGILLLLATFFMLLHSVQNIFAELLRFGDRLFYKDWWTCTSYSEYFRTWNIVVHDWLYTYVYKDMYEIVTPRCKIAARFAVLILSATVHEWVLTYMFGFFFPALFVQFVFGGSLLSSITPPKTTILNVLFWYELSVGSGSLVSMYTLEFYARNNSPMENPSFRDYILPRFFTCNCIE</sequence>
<keyword evidence="7 9" id="KW-0472">Membrane</keyword>
<comment type="caution">
    <text evidence="12">The sequence shown here is derived from an EMBL/GenBank/DDBJ whole genome shotgun (WGS) entry which is preliminary data.</text>
</comment>
<dbReference type="GO" id="GO:0005789">
    <property type="term" value="C:endoplasmic reticulum membrane"/>
    <property type="evidence" value="ECO:0007669"/>
    <property type="project" value="UniProtKB-SubCell"/>
</dbReference>
<dbReference type="InterPro" id="IPR014371">
    <property type="entry name" value="Oat_ACAT_DAG_ARE"/>
</dbReference>
<protein>
    <recommendedName>
        <fullName evidence="9">O-acyltransferase</fullName>
    </recommendedName>
</protein>
<evidence type="ECO:0000256" key="11">
    <source>
        <dbReference type="SAM" id="Phobius"/>
    </source>
</evidence>
<evidence type="ECO:0000256" key="7">
    <source>
        <dbReference type="ARBA" id="ARBA00023136"/>
    </source>
</evidence>
<comment type="subcellular location">
    <subcellularLocation>
        <location evidence="1 9">Endoplasmic reticulum membrane</location>
        <topology evidence="1 9">Multi-pass membrane protein</topology>
    </subcellularLocation>
</comment>
<dbReference type="Pfam" id="PF03062">
    <property type="entry name" value="MBOAT"/>
    <property type="match status" value="1"/>
</dbReference>
<organism evidence="12 13">
    <name type="scientific">Aromia moschata</name>
    <dbReference type="NCBI Taxonomy" id="1265417"/>
    <lineage>
        <taxon>Eukaryota</taxon>
        <taxon>Metazoa</taxon>
        <taxon>Ecdysozoa</taxon>
        <taxon>Arthropoda</taxon>
        <taxon>Hexapoda</taxon>
        <taxon>Insecta</taxon>
        <taxon>Pterygota</taxon>
        <taxon>Neoptera</taxon>
        <taxon>Endopterygota</taxon>
        <taxon>Coleoptera</taxon>
        <taxon>Polyphaga</taxon>
        <taxon>Cucujiformia</taxon>
        <taxon>Chrysomeloidea</taxon>
        <taxon>Cerambycidae</taxon>
        <taxon>Cerambycinae</taxon>
        <taxon>Callichromatini</taxon>
        <taxon>Aromia</taxon>
    </lineage>
</organism>
<dbReference type="PANTHER" id="PTHR10408:SF8">
    <property type="entry name" value="O-ACYLTRANSFERASE"/>
    <property type="match status" value="1"/>
</dbReference>
<evidence type="ECO:0000256" key="10">
    <source>
        <dbReference type="PIRSR" id="PIRSR000439-1"/>
    </source>
</evidence>
<evidence type="ECO:0000256" key="9">
    <source>
        <dbReference type="PIRNR" id="PIRNR000439"/>
    </source>
</evidence>
<evidence type="ECO:0000313" key="13">
    <source>
        <dbReference type="Proteomes" id="UP001162162"/>
    </source>
</evidence>
<evidence type="ECO:0000256" key="3">
    <source>
        <dbReference type="ARBA" id="ARBA00022679"/>
    </source>
</evidence>
<dbReference type="PANTHER" id="PTHR10408">
    <property type="entry name" value="STEROL O-ACYLTRANSFERASE"/>
    <property type="match status" value="1"/>
</dbReference>
<feature type="transmembrane region" description="Helical" evidence="11">
    <location>
        <begin position="95"/>
        <end position="117"/>
    </location>
</feature>
<keyword evidence="6 11" id="KW-1133">Transmembrane helix</keyword>
<feature type="transmembrane region" description="Helical" evidence="11">
    <location>
        <begin position="409"/>
        <end position="430"/>
    </location>
</feature>
<feature type="transmembrane region" description="Helical" evidence="11">
    <location>
        <begin position="226"/>
        <end position="247"/>
    </location>
</feature>
<evidence type="ECO:0000256" key="4">
    <source>
        <dbReference type="ARBA" id="ARBA00022692"/>
    </source>
</evidence>
<keyword evidence="3 9" id="KW-0808">Transferase</keyword>
<reference evidence="12" key="1">
    <citation type="journal article" date="2023" name="Insect Mol. Biol.">
        <title>Genome sequencing provides insights into the evolution of gene families encoding plant cell wall-degrading enzymes in longhorned beetles.</title>
        <authorList>
            <person name="Shin N.R."/>
            <person name="Okamura Y."/>
            <person name="Kirsch R."/>
            <person name="Pauchet Y."/>
        </authorList>
    </citation>
    <scope>NUCLEOTIDE SEQUENCE</scope>
    <source>
        <strain evidence="12">AMC_N1</strain>
    </source>
</reference>
<evidence type="ECO:0000256" key="2">
    <source>
        <dbReference type="ARBA" id="ARBA00009010"/>
    </source>
</evidence>
<comment type="similarity">
    <text evidence="2 9">Belongs to the membrane-bound acyltransferase family. Sterol o-acyltransferase subfamily.</text>
</comment>
<dbReference type="InterPro" id="IPR004299">
    <property type="entry name" value="MBOAT_fam"/>
</dbReference>
<feature type="transmembrane region" description="Helical" evidence="11">
    <location>
        <begin position="378"/>
        <end position="397"/>
    </location>
</feature>
<dbReference type="PIRSF" id="PIRSF000439">
    <property type="entry name" value="Oat_ACAT_DAG_ARE"/>
    <property type="match status" value="1"/>
</dbReference>
<evidence type="ECO:0000256" key="8">
    <source>
        <dbReference type="ARBA" id="ARBA00023315"/>
    </source>
</evidence>
<evidence type="ECO:0000313" key="12">
    <source>
        <dbReference type="EMBL" id="KAJ8945792.1"/>
    </source>
</evidence>
<feature type="active site" evidence="10">
    <location>
        <position position="368"/>
    </location>
</feature>
<feature type="transmembrane region" description="Helical" evidence="11">
    <location>
        <begin position="137"/>
        <end position="166"/>
    </location>
</feature>
<accession>A0AAV8Y2U5</accession>
<dbReference type="EMBL" id="JAPWTK010000207">
    <property type="protein sequence ID" value="KAJ8945792.1"/>
    <property type="molecule type" value="Genomic_DNA"/>
</dbReference>
<dbReference type="GO" id="GO:0008203">
    <property type="term" value="P:cholesterol metabolic process"/>
    <property type="evidence" value="ECO:0007669"/>
    <property type="project" value="TreeGrafter"/>
</dbReference>
<proteinExistence type="inferred from homology"/>
<dbReference type="GO" id="GO:0008374">
    <property type="term" value="F:O-acyltransferase activity"/>
    <property type="evidence" value="ECO:0007669"/>
    <property type="project" value="InterPro"/>
</dbReference>
<evidence type="ECO:0000256" key="5">
    <source>
        <dbReference type="ARBA" id="ARBA00022824"/>
    </source>
</evidence>
<keyword evidence="8 9" id="KW-0012">Acyltransferase</keyword>
<gene>
    <name evidence="12" type="ORF">NQ318_003058</name>
</gene>
<feature type="transmembrane region" description="Helical" evidence="11">
    <location>
        <begin position="267"/>
        <end position="293"/>
    </location>
</feature>
<evidence type="ECO:0000256" key="6">
    <source>
        <dbReference type="ARBA" id="ARBA00022989"/>
    </source>
</evidence>
<keyword evidence="13" id="KW-1185">Reference proteome</keyword>
<keyword evidence="4 11" id="KW-0812">Transmembrane</keyword>
<keyword evidence="5 9" id="KW-0256">Endoplasmic reticulum</keyword>
<feature type="transmembrane region" description="Helical" evidence="11">
    <location>
        <begin position="55"/>
        <end position="75"/>
    </location>
</feature>